<dbReference type="InterPro" id="IPR036259">
    <property type="entry name" value="MFS_trans_sf"/>
</dbReference>
<name>A0A9P4SB56_9PEZI</name>
<evidence type="ECO:0000259" key="8">
    <source>
        <dbReference type="PROSITE" id="PS50850"/>
    </source>
</evidence>
<feature type="transmembrane region" description="Helical" evidence="7">
    <location>
        <begin position="276"/>
        <end position="301"/>
    </location>
</feature>
<feature type="region of interest" description="Disordered" evidence="6">
    <location>
        <begin position="1"/>
        <end position="26"/>
    </location>
</feature>
<dbReference type="FunFam" id="1.20.1250.20:FF:000511">
    <property type="entry name" value="MFS general substrate transporter"/>
    <property type="match status" value="1"/>
</dbReference>
<evidence type="ECO:0000256" key="3">
    <source>
        <dbReference type="ARBA" id="ARBA00022692"/>
    </source>
</evidence>
<evidence type="ECO:0000256" key="7">
    <source>
        <dbReference type="SAM" id="Phobius"/>
    </source>
</evidence>
<feature type="transmembrane region" description="Helical" evidence="7">
    <location>
        <begin position="400"/>
        <end position="420"/>
    </location>
</feature>
<gene>
    <name evidence="9" type="ORF">M501DRAFT_1016477</name>
</gene>
<evidence type="ECO:0000256" key="4">
    <source>
        <dbReference type="ARBA" id="ARBA00022989"/>
    </source>
</evidence>
<keyword evidence="3 7" id="KW-0812">Transmembrane</keyword>
<keyword evidence="5 7" id="KW-0472">Membrane</keyword>
<feature type="domain" description="Major facilitator superfamily (MFS) profile" evidence="8">
    <location>
        <begin position="43"/>
        <end position="460"/>
    </location>
</feature>
<dbReference type="PANTHER" id="PTHR43791">
    <property type="entry name" value="PERMEASE-RELATED"/>
    <property type="match status" value="1"/>
</dbReference>
<dbReference type="OrthoDB" id="3639251at2759"/>
<sequence>MATDIEKESGVNHFNTKGSDSSFDEELTPKEQRALINRIDRRLVTTVGLMYCISLMDRTNLSAANIAGMEVELNLIDFRYSIVTLVFFTTYVVFQPPSTIIVRKIGPRIHLATITLLWGAVMIGMGFVEEWTQLVALRIVLGIFEAGFFPSCVYLLSTWYTRYEVGKRYAAFYLLGCVASAFAGILAYGLMQMKGLADLSGWRWIFIMEGIITCLIAVIGYWLLVDFPDKAHTSWKFLTEREAAFIIRRVDADRGDSAVMPFKLSSFLAAGLDIKVWGFALIFFSLTTVTYALAYFLPIILHGGMGFSIAASQCLVAPPYAFAGIVMFATGWIGDKMRFRGPLIAFNAILTLIGLPIMGFHSNNAVRYFGVFLVTAGANANIPQCMSYQANNIRGQWKRAFCSALLVGFGGVGGIAGSLVFRSQDAPGYKPGIYACIACGLLILVIVAVLDTKFYFDNKKADRGELKIEGSEAGFRYTY</sequence>
<feature type="transmembrane region" description="Helical" evidence="7">
    <location>
        <begin position="134"/>
        <end position="157"/>
    </location>
</feature>
<protein>
    <submittedName>
        <fullName evidence="9">MFS general substrate transporter</fullName>
    </submittedName>
</protein>
<feature type="transmembrane region" description="Helical" evidence="7">
    <location>
        <begin position="366"/>
        <end position="388"/>
    </location>
</feature>
<feature type="transmembrane region" description="Helical" evidence="7">
    <location>
        <begin position="432"/>
        <end position="450"/>
    </location>
</feature>
<dbReference type="PANTHER" id="PTHR43791:SF47">
    <property type="entry name" value="MAJOR FACILITATOR SUPERFAMILY (MFS) PROFILE DOMAIN-CONTAINING PROTEIN-RELATED"/>
    <property type="match status" value="1"/>
</dbReference>
<feature type="transmembrane region" description="Helical" evidence="7">
    <location>
        <begin position="307"/>
        <end position="329"/>
    </location>
</feature>
<reference evidence="9" key="1">
    <citation type="journal article" date="2020" name="Stud. Mycol.">
        <title>101 Dothideomycetes genomes: a test case for predicting lifestyles and emergence of pathogens.</title>
        <authorList>
            <person name="Haridas S."/>
            <person name="Albert R."/>
            <person name="Binder M."/>
            <person name="Bloem J."/>
            <person name="Labutti K."/>
            <person name="Salamov A."/>
            <person name="Andreopoulos B."/>
            <person name="Baker S."/>
            <person name="Barry K."/>
            <person name="Bills G."/>
            <person name="Bluhm B."/>
            <person name="Cannon C."/>
            <person name="Castanera R."/>
            <person name="Culley D."/>
            <person name="Daum C."/>
            <person name="Ezra D."/>
            <person name="Gonzalez J."/>
            <person name="Henrissat B."/>
            <person name="Kuo A."/>
            <person name="Liang C."/>
            <person name="Lipzen A."/>
            <person name="Lutzoni F."/>
            <person name="Magnuson J."/>
            <person name="Mondo S."/>
            <person name="Nolan M."/>
            <person name="Ohm R."/>
            <person name="Pangilinan J."/>
            <person name="Park H.-J."/>
            <person name="Ramirez L."/>
            <person name="Alfaro M."/>
            <person name="Sun H."/>
            <person name="Tritt A."/>
            <person name="Yoshinaga Y."/>
            <person name="Zwiers L.-H."/>
            <person name="Turgeon B."/>
            <person name="Goodwin S."/>
            <person name="Spatafora J."/>
            <person name="Crous P."/>
            <person name="Grigoriev I."/>
        </authorList>
    </citation>
    <scope>NUCLEOTIDE SEQUENCE</scope>
    <source>
        <strain evidence="9">CBS 101060</strain>
    </source>
</reference>
<feature type="transmembrane region" description="Helical" evidence="7">
    <location>
        <begin position="341"/>
        <end position="360"/>
    </location>
</feature>
<evidence type="ECO:0000256" key="6">
    <source>
        <dbReference type="SAM" id="MobiDB-lite"/>
    </source>
</evidence>
<dbReference type="Gene3D" id="1.20.1250.20">
    <property type="entry name" value="MFS general substrate transporter like domains"/>
    <property type="match status" value="2"/>
</dbReference>
<dbReference type="Pfam" id="PF07690">
    <property type="entry name" value="MFS_1"/>
    <property type="match status" value="1"/>
</dbReference>
<dbReference type="FunFam" id="1.20.1250.20:FF:000409">
    <property type="entry name" value="MFS general substrate transporter"/>
    <property type="match status" value="1"/>
</dbReference>
<feature type="transmembrane region" description="Helical" evidence="7">
    <location>
        <begin position="78"/>
        <end position="97"/>
    </location>
</feature>
<keyword evidence="4 7" id="KW-1133">Transmembrane helix</keyword>
<evidence type="ECO:0000313" key="9">
    <source>
        <dbReference type="EMBL" id="KAF2839395.1"/>
    </source>
</evidence>
<feature type="transmembrane region" description="Helical" evidence="7">
    <location>
        <begin position="109"/>
        <end position="128"/>
    </location>
</feature>
<dbReference type="InterPro" id="IPR020846">
    <property type="entry name" value="MFS_dom"/>
</dbReference>
<feature type="compositionally biased region" description="Basic and acidic residues" evidence="6">
    <location>
        <begin position="1"/>
        <end position="10"/>
    </location>
</feature>
<feature type="compositionally biased region" description="Polar residues" evidence="6">
    <location>
        <begin position="12"/>
        <end position="21"/>
    </location>
</feature>
<evidence type="ECO:0000313" key="10">
    <source>
        <dbReference type="Proteomes" id="UP000799429"/>
    </source>
</evidence>
<dbReference type="AlphaFoldDB" id="A0A9P4SB56"/>
<dbReference type="PROSITE" id="PS50850">
    <property type="entry name" value="MFS"/>
    <property type="match status" value="1"/>
</dbReference>
<dbReference type="InterPro" id="IPR011701">
    <property type="entry name" value="MFS"/>
</dbReference>
<feature type="transmembrane region" description="Helical" evidence="7">
    <location>
        <begin position="169"/>
        <end position="190"/>
    </location>
</feature>
<evidence type="ECO:0000256" key="5">
    <source>
        <dbReference type="ARBA" id="ARBA00023136"/>
    </source>
</evidence>
<dbReference type="SUPFAM" id="SSF103473">
    <property type="entry name" value="MFS general substrate transporter"/>
    <property type="match status" value="1"/>
</dbReference>
<evidence type="ECO:0000256" key="1">
    <source>
        <dbReference type="ARBA" id="ARBA00004141"/>
    </source>
</evidence>
<organism evidence="9 10">
    <name type="scientific">Patellaria atrata CBS 101060</name>
    <dbReference type="NCBI Taxonomy" id="1346257"/>
    <lineage>
        <taxon>Eukaryota</taxon>
        <taxon>Fungi</taxon>
        <taxon>Dikarya</taxon>
        <taxon>Ascomycota</taxon>
        <taxon>Pezizomycotina</taxon>
        <taxon>Dothideomycetes</taxon>
        <taxon>Dothideomycetes incertae sedis</taxon>
        <taxon>Patellariales</taxon>
        <taxon>Patellariaceae</taxon>
        <taxon>Patellaria</taxon>
    </lineage>
</organism>
<feature type="transmembrane region" description="Helical" evidence="7">
    <location>
        <begin position="202"/>
        <end position="224"/>
    </location>
</feature>
<proteinExistence type="predicted"/>
<dbReference type="EMBL" id="MU006095">
    <property type="protein sequence ID" value="KAF2839395.1"/>
    <property type="molecule type" value="Genomic_DNA"/>
</dbReference>
<dbReference type="GO" id="GO:0016020">
    <property type="term" value="C:membrane"/>
    <property type="evidence" value="ECO:0007669"/>
    <property type="project" value="UniProtKB-SubCell"/>
</dbReference>
<comment type="subcellular location">
    <subcellularLocation>
        <location evidence="1">Membrane</location>
        <topology evidence="1">Multi-pass membrane protein</topology>
    </subcellularLocation>
</comment>
<keyword evidence="2" id="KW-0813">Transport</keyword>
<accession>A0A9P4SB56</accession>
<dbReference type="Proteomes" id="UP000799429">
    <property type="component" value="Unassembled WGS sequence"/>
</dbReference>
<comment type="caution">
    <text evidence="9">The sequence shown here is derived from an EMBL/GenBank/DDBJ whole genome shotgun (WGS) entry which is preliminary data.</text>
</comment>
<keyword evidence="10" id="KW-1185">Reference proteome</keyword>
<evidence type="ECO:0000256" key="2">
    <source>
        <dbReference type="ARBA" id="ARBA00022448"/>
    </source>
</evidence>
<dbReference type="GO" id="GO:0022857">
    <property type="term" value="F:transmembrane transporter activity"/>
    <property type="evidence" value="ECO:0007669"/>
    <property type="project" value="InterPro"/>
</dbReference>